<comment type="caution">
    <text evidence="1">The sequence shown here is derived from an EMBL/GenBank/DDBJ whole genome shotgun (WGS) entry which is preliminary data.</text>
</comment>
<proteinExistence type="predicted"/>
<protein>
    <submittedName>
        <fullName evidence="1">Uncharacterized protein</fullName>
    </submittedName>
</protein>
<dbReference type="EMBL" id="JAGINU010000004">
    <property type="protein sequence ID" value="MBP2371944.1"/>
    <property type="molecule type" value="Genomic_DNA"/>
</dbReference>
<dbReference type="RefSeq" id="WP_210036998.1">
    <property type="nucleotide sequence ID" value="NZ_JAGINU010000004.1"/>
</dbReference>
<evidence type="ECO:0000313" key="1">
    <source>
        <dbReference type="EMBL" id="MBP2371944.1"/>
    </source>
</evidence>
<name>A0ABS4W6W9_9PSEU</name>
<dbReference type="Proteomes" id="UP001519295">
    <property type="component" value="Unassembled WGS sequence"/>
</dbReference>
<sequence>MTVMDSHHPPEGTPEGAALVLAVVTARAARGEAVGVLRCWGQCGTVQACRALRACGDARAQEVEAARVVALVDAVAQLGADPDWD</sequence>
<evidence type="ECO:0000313" key="2">
    <source>
        <dbReference type="Proteomes" id="UP001519295"/>
    </source>
</evidence>
<keyword evidence="2" id="KW-1185">Reference proteome</keyword>
<organism evidence="1 2">
    <name type="scientific">Pseudonocardia parietis</name>
    <dbReference type="NCBI Taxonomy" id="570936"/>
    <lineage>
        <taxon>Bacteria</taxon>
        <taxon>Bacillati</taxon>
        <taxon>Actinomycetota</taxon>
        <taxon>Actinomycetes</taxon>
        <taxon>Pseudonocardiales</taxon>
        <taxon>Pseudonocardiaceae</taxon>
        <taxon>Pseudonocardia</taxon>
    </lineage>
</organism>
<gene>
    <name evidence="1" type="ORF">JOF36_007717</name>
</gene>
<reference evidence="1 2" key="1">
    <citation type="submission" date="2021-03" db="EMBL/GenBank/DDBJ databases">
        <title>Sequencing the genomes of 1000 actinobacteria strains.</title>
        <authorList>
            <person name="Klenk H.-P."/>
        </authorList>
    </citation>
    <scope>NUCLEOTIDE SEQUENCE [LARGE SCALE GENOMIC DNA]</scope>
    <source>
        <strain evidence="1 2">DSM 45256</strain>
    </source>
</reference>
<accession>A0ABS4W6W9</accession>